<sequence>MADDGTQNVDEALDPFEDPFIARRKYYLGSARIRLRHLCFDNEYRGGRILDRKNIARLRRVFDVEGCHRDDPEHHVPVVIDPGLLNLVRDEARVEKSALFDIQRPLPNLRLSSDIRLTCLHGQHRVEAAKEYLDASDRWWTVDFFDKNADPHVLVDLREEYSNARAFCDGDIFRHLRHYQQIGDNARAGRWLARLSKSKTRDVKQLIDKDRPLCTAFDRLLPFTGLWASFRIGTLHRILTLRCEDELIHYLDRIYDQWKFIMGPVAPELLDSQTVAFGQLLIPSISTKDRELIRAGPSGIFDQVDSEETRVELFGRLERAQWNTSGRILSLYTFTEDTKYIEPCAQIMRSIIPKLKRDDSVFRLFRKNWDGKERSTVPIQCGEDCTIDIPMMDDTFKVGYHQLWLFAMRYFPQMTRVNPRKDKGGETPESSICEVFWPIFAELATDLGFDTPEIQKLKNNDPTESILLNAVRSLRPLSQDGSFETSLKDEMRKLKESVKSWSRTTAGTVPLCSLKQESKDIALMQRCGRPFQEAYIKDRPLLFLHNVYLNNRFEGRYAASFAFKRDIFRCFFSFSEPARTHVLKFIAQFSRRQRASTNNVSLGSNTLASRGPQGGQPQAEPNGQGDSPPTGPEVGQQVGPWVAEAGNPSQTSKRRRESQDMVSPGLMDARMVPSPDRGDLPHVSSSGPFFVHSEQTDIEDIRGALLGRLPDRVIYLFRTRMFYCCTPDTMDAFRNIVDQLRNQQYSFAIVNEDASHLAYVQNPLEEDAKLFFAEPKGQPTGHGNHERQEQGSISDEIAREITCLMSHFYPHHEQNSSERQSKRRRINIHEILSHHPFNMESR</sequence>
<organism evidence="2 3">
    <name type="scientific">Viridothelium virens</name>
    <name type="common">Speckled blister lichen</name>
    <name type="synonym">Trypethelium virens</name>
    <dbReference type="NCBI Taxonomy" id="1048519"/>
    <lineage>
        <taxon>Eukaryota</taxon>
        <taxon>Fungi</taxon>
        <taxon>Dikarya</taxon>
        <taxon>Ascomycota</taxon>
        <taxon>Pezizomycotina</taxon>
        <taxon>Dothideomycetes</taxon>
        <taxon>Dothideomycetes incertae sedis</taxon>
        <taxon>Trypetheliales</taxon>
        <taxon>Trypetheliaceae</taxon>
        <taxon>Viridothelium</taxon>
    </lineage>
</organism>
<feature type="compositionally biased region" description="Polar residues" evidence="1">
    <location>
        <begin position="596"/>
        <end position="608"/>
    </location>
</feature>
<keyword evidence="3" id="KW-1185">Reference proteome</keyword>
<proteinExistence type="predicted"/>
<feature type="compositionally biased region" description="Polar residues" evidence="1">
    <location>
        <begin position="615"/>
        <end position="627"/>
    </location>
</feature>
<accession>A0A6A6GV30</accession>
<protein>
    <submittedName>
        <fullName evidence="2">Uncharacterized protein</fullName>
    </submittedName>
</protein>
<feature type="region of interest" description="Disordered" evidence="1">
    <location>
        <begin position="596"/>
        <end position="662"/>
    </location>
</feature>
<dbReference type="Proteomes" id="UP000800092">
    <property type="component" value="Unassembled WGS sequence"/>
</dbReference>
<reference evidence="2" key="1">
    <citation type="journal article" date="2020" name="Stud. Mycol.">
        <title>101 Dothideomycetes genomes: a test case for predicting lifestyles and emergence of pathogens.</title>
        <authorList>
            <person name="Haridas S."/>
            <person name="Albert R."/>
            <person name="Binder M."/>
            <person name="Bloem J."/>
            <person name="Labutti K."/>
            <person name="Salamov A."/>
            <person name="Andreopoulos B."/>
            <person name="Baker S."/>
            <person name="Barry K."/>
            <person name="Bills G."/>
            <person name="Bluhm B."/>
            <person name="Cannon C."/>
            <person name="Castanera R."/>
            <person name="Culley D."/>
            <person name="Daum C."/>
            <person name="Ezra D."/>
            <person name="Gonzalez J."/>
            <person name="Henrissat B."/>
            <person name="Kuo A."/>
            <person name="Liang C."/>
            <person name="Lipzen A."/>
            <person name="Lutzoni F."/>
            <person name="Magnuson J."/>
            <person name="Mondo S."/>
            <person name="Nolan M."/>
            <person name="Ohm R."/>
            <person name="Pangilinan J."/>
            <person name="Park H.-J."/>
            <person name="Ramirez L."/>
            <person name="Alfaro M."/>
            <person name="Sun H."/>
            <person name="Tritt A."/>
            <person name="Yoshinaga Y."/>
            <person name="Zwiers L.-H."/>
            <person name="Turgeon B."/>
            <person name="Goodwin S."/>
            <person name="Spatafora J."/>
            <person name="Crous P."/>
            <person name="Grigoriev I."/>
        </authorList>
    </citation>
    <scope>NUCLEOTIDE SEQUENCE</scope>
    <source>
        <strain evidence="2">Tuck. ex Michener</strain>
    </source>
</reference>
<gene>
    <name evidence="2" type="ORF">EV356DRAFT_537224</name>
</gene>
<evidence type="ECO:0000313" key="2">
    <source>
        <dbReference type="EMBL" id="KAF2229448.1"/>
    </source>
</evidence>
<dbReference type="AlphaFoldDB" id="A0A6A6GV30"/>
<evidence type="ECO:0000256" key="1">
    <source>
        <dbReference type="SAM" id="MobiDB-lite"/>
    </source>
</evidence>
<dbReference type="OrthoDB" id="5421195at2759"/>
<dbReference type="InterPro" id="IPR022198">
    <property type="entry name" value="DUF3723"/>
</dbReference>
<name>A0A6A6GV30_VIRVR</name>
<dbReference type="EMBL" id="ML991863">
    <property type="protein sequence ID" value="KAF2229448.1"/>
    <property type="molecule type" value="Genomic_DNA"/>
</dbReference>
<evidence type="ECO:0000313" key="3">
    <source>
        <dbReference type="Proteomes" id="UP000800092"/>
    </source>
</evidence>
<dbReference type="Pfam" id="PF12520">
    <property type="entry name" value="DUF3723"/>
    <property type="match status" value="1"/>
</dbReference>